<protein>
    <submittedName>
        <fullName evidence="2">Uncharacterized protein</fullName>
    </submittedName>
</protein>
<evidence type="ECO:0000256" key="1">
    <source>
        <dbReference type="SAM" id="MobiDB-lite"/>
    </source>
</evidence>
<dbReference type="Proteomes" id="UP001295444">
    <property type="component" value="Chromosome 02"/>
</dbReference>
<feature type="compositionally biased region" description="Polar residues" evidence="1">
    <location>
        <begin position="99"/>
        <end position="115"/>
    </location>
</feature>
<feature type="region of interest" description="Disordered" evidence="1">
    <location>
        <begin position="1"/>
        <end position="115"/>
    </location>
</feature>
<keyword evidence="3" id="KW-1185">Reference proteome</keyword>
<proteinExistence type="predicted"/>
<reference evidence="2" key="1">
    <citation type="submission" date="2022-03" db="EMBL/GenBank/DDBJ databases">
        <authorList>
            <person name="Alioto T."/>
            <person name="Alioto T."/>
            <person name="Gomez Garrido J."/>
        </authorList>
    </citation>
    <scope>NUCLEOTIDE SEQUENCE</scope>
</reference>
<name>A0AAD1VR12_PELCU</name>
<evidence type="ECO:0000313" key="2">
    <source>
        <dbReference type="EMBL" id="CAH2250891.1"/>
    </source>
</evidence>
<dbReference type="EMBL" id="OW240913">
    <property type="protein sequence ID" value="CAH2250891.1"/>
    <property type="molecule type" value="Genomic_DNA"/>
</dbReference>
<accession>A0AAD1VR12</accession>
<organism evidence="2 3">
    <name type="scientific">Pelobates cultripes</name>
    <name type="common">Western spadefoot toad</name>
    <dbReference type="NCBI Taxonomy" id="61616"/>
    <lineage>
        <taxon>Eukaryota</taxon>
        <taxon>Metazoa</taxon>
        <taxon>Chordata</taxon>
        <taxon>Craniata</taxon>
        <taxon>Vertebrata</taxon>
        <taxon>Euteleostomi</taxon>
        <taxon>Amphibia</taxon>
        <taxon>Batrachia</taxon>
        <taxon>Anura</taxon>
        <taxon>Pelobatoidea</taxon>
        <taxon>Pelobatidae</taxon>
        <taxon>Pelobates</taxon>
    </lineage>
</organism>
<gene>
    <name evidence="2" type="ORF">PECUL_23A049178</name>
</gene>
<evidence type="ECO:0000313" key="3">
    <source>
        <dbReference type="Proteomes" id="UP001295444"/>
    </source>
</evidence>
<dbReference type="AlphaFoldDB" id="A0AAD1VR12"/>
<feature type="compositionally biased region" description="Basic residues" evidence="1">
    <location>
        <begin position="83"/>
        <end position="95"/>
    </location>
</feature>
<sequence length="115" mass="12332">MSGVTAVPGTGPEVAVSVDGASVRTARRSRPLSRLSPSPVRHGERRSRWSRENRGAGAAVATSPALEGGQRRRSRPVGEGPKWRRGRWCRHHRKIAQSARFSSGSTGNNVGTHGT</sequence>